<keyword evidence="2" id="KW-1185">Reference proteome</keyword>
<protein>
    <submittedName>
        <fullName evidence="1">Uncharacterized protein</fullName>
    </submittedName>
</protein>
<dbReference type="AlphaFoldDB" id="A0A9P7U2X0"/>
<evidence type="ECO:0000313" key="1">
    <source>
        <dbReference type="EMBL" id="KAG6285464.1"/>
    </source>
</evidence>
<reference evidence="1 2" key="1">
    <citation type="journal article" date="2020" name="bioRxiv">
        <title>Whole genome comparisons of ergot fungi reveals the divergence and evolution of species within the genus Claviceps are the result of varying mechanisms driving genome evolution and host range expansion.</title>
        <authorList>
            <person name="Wyka S.A."/>
            <person name="Mondo S.J."/>
            <person name="Liu M."/>
            <person name="Dettman J."/>
            <person name="Nalam V."/>
            <person name="Broders K.D."/>
        </authorList>
    </citation>
    <scope>NUCLEOTIDE SEQUENCE [LARGE SCALE GENOMIC DNA]</scope>
    <source>
        <strain evidence="1 2">Clav52</strain>
    </source>
</reference>
<feature type="non-terminal residue" evidence="1">
    <location>
        <position position="120"/>
    </location>
</feature>
<dbReference type="EMBL" id="SRRH01000725">
    <property type="protein sequence ID" value="KAG6285464.1"/>
    <property type="molecule type" value="Genomic_DNA"/>
</dbReference>
<proteinExistence type="predicted"/>
<organism evidence="1 2">
    <name type="scientific">Claviceps aff. purpurea</name>
    <dbReference type="NCBI Taxonomy" id="1967640"/>
    <lineage>
        <taxon>Eukaryota</taxon>
        <taxon>Fungi</taxon>
        <taxon>Dikarya</taxon>
        <taxon>Ascomycota</taxon>
        <taxon>Pezizomycotina</taxon>
        <taxon>Sordariomycetes</taxon>
        <taxon>Hypocreomycetidae</taxon>
        <taxon>Hypocreales</taxon>
        <taxon>Clavicipitaceae</taxon>
        <taxon>Claviceps</taxon>
    </lineage>
</organism>
<gene>
    <name evidence="1" type="ORF">E4U09_007289</name>
</gene>
<evidence type="ECO:0000313" key="2">
    <source>
        <dbReference type="Proteomes" id="UP000707071"/>
    </source>
</evidence>
<name>A0A9P7U2X0_9HYPO</name>
<comment type="caution">
    <text evidence="1">The sequence shown here is derived from an EMBL/GenBank/DDBJ whole genome shotgun (WGS) entry which is preliminary data.</text>
</comment>
<dbReference type="Proteomes" id="UP000707071">
    <property type="component" value="Unassembled WGS sequence"/>
</dbReference>
<sequence>MACSLLLRTIDNRHHRAHGPPEADTGGAHVTLQLAFFTGVIQYIHSQALEMVLENLQKARERLKPSHREDGTPFTHSAVLANSDNTENRCCDDCVCNDDYTACMGLPCYHKIMSILETGS</sequence>
<accession>A0A9P7U2X0</accession>